<dbReference type="AlphaFoldDB" id="A0A1I1P9T1"/>
<feature type="repeat" description="TPR" evidence="1">
    <location>
        <begin position="492"/>
        <end position="525"/>
    </location>
</feature>
<proteinExistence type="predicted"/>
<sequence length="580" mass="62833">MISLLQHFARPALVSFLLSATALIPVHAVESVQTAQSNPLAQFDLMPLFQPSVTGSYMAGQQALQDLRTEEAARYFNEAAIANWDNPILVERAFIALAADGQIGQAASTAKHLLELDPKNELAELVVATEALKERRYGAAEKLLGGIGQDSFTGITAGILQGWALIGDNRKDDADAVLDKLGQTGLDDFLVFHRALMAEAAGETDTAIELAGRAFDAEPYVPRIVEVYARILANAGRFDEALAAIAQFEDQGMTHPVISIVKAQILAGQRPGIFASNVQIGAAEMFHGIGVALSRDGSLDLSLVFLRLGLYLDPSADVISLALGQLLDTANQRDAANLIYEAVPATSAMKPTAVVRVAANLDAKGDRAEALRRLSNIIASRPGDLDAISVYGDLLRYDEQYIQSAAAYTKALELTGGEGPADWRFYYVRGIAYERAKEWPKAEADFLKALKLSPDQPAVLNYLGYSWIDQDMNLEPALEMIEKAVAAQPQDGYIVDSLGWAFYKMGRLDEAVTTLEQAVLLLPNDAEINDHLGDAYWKAGRKLEARFQWNVASSVDQEGNVKARVAPKLADGLTEANKTE</sequence>
<dbReference type="STRING" id="728005.SAMN04488059_11960"/>
<dbReference type="PANTHER" id="PTHR12558:SF13">
    <property type="entry name" value="CELL DIVISION CYCLE PROTEIN 27 HOMOLOG"/>
    <property type="match status" value="1"/>
</dbReference>
<evidence type="ECO:0000313" key="4">
    <source>
        <dbReference type="Proteomes" id="UP000182258"/>
    </source>
</evidence>
<accession>A0A1I1P9T1</accession>
<keyword evidence="2" id="KW-0732">Signal</keyword>
<feature type="repeat" description="TPR" evidence="1">
    <location>
        <begin position="423"/>
        <end position="456"/>
    </location>
</feature>
<dbReference type="PANTHER" id="PTHR12558">
    <property type="entry name" value="CELL DIVISION CYCLE 16,23,27"/>
    <property type="match status" value="1"/>
</dbReference>
<dbReference type="SMART" id="SM00028">
    <property type="entry name" value="TPR"/>
    <property type="match status" value="4"/>
</dbReference>
<evidence type="ECO:0000256" key="1">
    <source>
        <dbReference type="PROSITE-ProRule" id="PRU00339"/>
    </source>
</evidence>
<feature type="signal peptide" evidence="2">
    <location>
        <begin position="1"/>
        <end position="28"/>
    </location>
</feature>
<keyword evidence="1" id="KW-0802">TPR repeat</keyword>
<dbReference type="Gene3D" id="1.25.40.10">
    <property type="entry name" value="Tetratricopeptide repeat domain"/>
    <property type="match status" value="3"/>
</dbReference>
<dbReference type="EMBL" id="FOMB01000019">
    <property type="protein sequence ID" value="SFD06485.1"/>
    <property type="molecule type" value="Genomic_DNA"/>
</dbReference>
<dbReference type="Proteomes" id="UP000182258">
    <property type="component" value="Unassembled WGS sequence"/>
</dbReference>
<reference evidence="3 4" key="1">
    <citation type="submission" date="2016-10" db="EMBL/GenBank/DDBJ databases">
        <authorList>
            <person name="de Groot N.N."/>
        </authorList>
    </citation>
    <scope>NUCLEOTIDE SEQUENCE [LARGE SCALE GENOMIC DNA]</scope>
    <source>
        <strain evidence="3 4">CGMCC 1.10210</strain>
    </source>
</reference>
<protein>
    <submittedName>
        <fullName evidence="3">Flp pilus assembly protein TadD, contains TPR repeats</fullName>
    </submittedName>
</protein>
<name>A0A1I1P9T1_9HYPH</name>
<feature type="chain" id="PRO_5010381403" evidence="2">
    <location>
        <begin position="29"/>
        <end position="580"/>
    </location>
</feature>
<evidence type="ECO:0000313" key="3">
    <source>
        <dbReference type="EMBL" id="SFD06485.1"/>
    </source>
</evidence>
<dbReference type="Pfam" id="PF13432">
    <property type="entry name" value="TPR_16"/>
    <property type="match status" value="1"/>
</dbReference>
<dbReference type="SUPFAM" id="SSF48452">
    <property type="entry name" value="TPR-like"/>
    <property type="match status" value="3"/>
</dbReference>
<dbReference type="Pfam" id="PF13414">
    <property type="entry name" value="TPR_11"/>
    <property type="match status" value="1"/>
</dbReference>
<organism evidence="3 4">
    <name type="scientific">Devosia psychrophila</name>
    <dbReference type="NCBI Taxonomy" id="728005"/>
    <lineage>
        <taxon>Bacteria</taxon>
        <taxon>Pseudomonadati</taxon>
        <taxon>Pseudomonadota</taxon>
        <taxon>Alphaproteobacteria</taxon>
        <taxon>Hyphomicrobiales</taxon>
        <taxon>Devosiaceae</taxon>
        <taxon>Devosia</taxon>
    </lineage>
</organism>
<dbReference type="InterPro" id="IPR011990">
    <property type="entry name" value="TPR-like_helical_dom_sf"/>
</dbReference>
<dbReference type="Pfam" id="PF14559">
    <property type="entry name" value="TPR_19"/>
    <property type="match status" value="1"/>
</dbReference>
<dbReference type="InterPro" id="IPR019734">
    <property type="entry name" value="TPR_rpt"/>
</dbReference>
<dbReference type="PROSITE" id="PS50005">
    <property type="entry name" value="TPR"/>
    <property type="match status" value="2"/>
</dbReference>
<evidence type="ECO:0000256" key="2">
    <source>
        <dbReference type="SAM" id="SignalP"/>
    </source>
</evidence>
<gene>
    <name evidence="3" type="ORF">SAMN04488059_11960</name>
</gene>